<dbReference type="KEGG" id="ssau:H8M03_11915"/>
<sequence length="436" mass="46430">MKSDRSVPVVIVGAGFSGTMVAAHLARRGIRSLLIEPRDVAGQGTAFSTADPAHLLNVPAGKMSPWPDAPDDFADIAGEGDAFAPRRDYGGYLRAILDDAVSDGATVVRDRALSASKADGGWTVELESGERIGADALVIAIGNQPPDAPAYAATAGERLIGNPWDEQGRAAIADAAANDLDVMIIGTGLTMVDIVLSLDSAGHGGRILALSRRGLAPRSHAASDLAPVELDDVPAGDALALLRWLRDRSGAVGWRAAVDSLRPHTKVLWQGLGVEQQRLFLRHARPWWDVHRHRIAPQVAQQVADRVAAGTLEIAGGRILGMDPIGDGIDVRFRRRGDEAVERRHFGYVFNCTGPLHDIGRTRDPLLRQMLDDGLVRPDQLGIGLAVGDRSQALGADRLWALGALTKGRYWEIIAVPDIRGQAADVAADIATELAQ</sequence>
<reference evidence="3 4" key="1">
    <citation type="submission" date="2020-08" db="EMBL/GenBank/DDBJ databases">
        <title>Sphingomonas sp. sand1-3 16S ribosomal RNA gene Genome sequencing and assembly.</title>
        <authorList>
            <person name="Kang M."/>
        </authorList>
    </citation>
    <scope>NUCLEOTIDE SEQUENCE [LARGE SCALE GENOMIC DNA]</scope>
    <source>
        <strain evidence="4">sand1-3</strain>
    </source>
</reference>
<feature type="domain" description="FAD-dependent urate hydroxylase HpyO/Asp monooxygenase CreE-like FAD/NAD(P)-binding" evidence="2">
    <location>
        <begin position="10"/>
        <end position="144"/>
    </location>
</feature>
<accession>A0A7G9L236</accession>
<evidence type="ECO:0000313" key="3">
    <source>
        <dbReference type="EMBL" id="QNM82685.1"/>
    </source>
</evidence>
<keyword evidence="1" id="KW-0472">Membrane</keyword>
<proteinExistence type="predicted"/>
<keyword evidence="1" id="KW-0812">Transmembrane</keyword>
<gene>
    <name evidence="3" type="ORF">H8M03_11915</name>
</gene>
<dbReference type="InterPro" id="IPR038732">
    <property type="entry name" value="HpyO/CreE_NAD-binding"/>
</dbReference>
<dbReference type="InterPro" id="IPR036188">
    <property type="entry name" value="FAD/NAD-bd_sf"/>
</dbReference>
<dbReference type="Gene3D" id="3.50.50.60">
    <property type="entry name" value="FAD/NAD(P)-binding domain"/>
    <property type="match status" value="2"/>
</dbReference>
<dbReference type="Proteomes" id="UP000515861">
    <property type="component" value="Chromosome"/>
</dbReference>
<name>A0A7G9L236_9SPHN</name>
<evidence type="ECO:0000259" key="2">
    <source>
        <dbReference type="Pfam" id="PF13454"/>
    </source>
</evidence>
<dbReference type="Pfam" id="PF13454">
    <property type="entry name" value="NAD_binding_9"/>
    <property type="match status" value="1"/>
</dbReference>
<evidence type="ECO:0000256" key="1">
    <source>
        <dbReference type="SAM" id="Phobius"/>
    </source>
</evidence>
<dbReference type="AlphaFoldDB" id="A0A7G9L236"/>
<protein>
    <submittedName>
        <fullName evidence="3">FAD-dependent oxidoreductase</fullName>
    </submittedName>
</protein>
<evidence type="ECO:0000313" key="4">
    <source>
        <dbReference type="Proteomes" id="UP000515861"/>
    </source>
</evidence>
<dbReference type="SUPFAM" id="SSF51905">
    <property type="entry name" value="FAD/NAD(P)-binding domain"/>
    <property type="match status" value="1"/>
</dbReference>
<keyword evidence="1" id="KW-1133">Transmembrane helix</keyword>
<keyword evidence="4" id="KW-1185">Reference proteome</keyword>
<organism evidence="3 4">
    <name type="scientific">Sphingomonas sabuli</name>
    <dbReference type="NCBI Taxonomy" id="2764186"/>
    <lineage>
        <taxon>Bacteria</taxon>
        <taxon>Pseudomonadati</taxon>
        <taxon>Pseudomonadota</taxon>
        <taxon>Alphaproteobacteria</taxon>
        <taxon>Sphingomonadales</taxon>
        <taxon>Sphingomonadaceae</taxon>
        <taxon>Sphingomonas</taxon>
    </lineage>
</organism>
<feature type="transmembrane region" description="Helical" evidence="1">
    <location>
        <begin position="6"/>
        <end position="26"/>
    </location>
</feature>
<dbReference type="PANTHER" id="PTHR40254:SF1">
    <property type="entry name" value="BLR0577 PROTEIN"/>
    <property type="match status" value="1"/>
</dbReference>
<dbReference type="EMBL" id="CP060697">
    <property type="protein sequence ID" value="QNM82685.1"/>
    <property type="molecule type" value="Genomic_DNA"/>
</dbReference>
<dbReference type="RefSeq" id="WP_187479640.1">
    <property type="nucleotide sequence ID" value="NZ_CP060697.1"/>
</dbReference>
<dbReference type="PRINTS" id="PR00368">
    <property type="entry name" value="FADPNR"/>
</dbReference>
<dbReference type="InterPro" id="IPR052189">
    <property type="entry name" value="L-asp_N-monooxygenase_NS-form"/>
</dbReference>
<dbReference type="PANTHER" id="PTHR40254">
    <property type="entry name" value="BLR0577 PROTEIN"/>
    <property type="match status" value="1"/>
</dbReference>